<feature type="transmembrane region" description="Helical" evidence="8">
    <location>
        <begin position="82"/>
        <end position="101"/>
    </location>
</feature>
<dbReference type="EMBL" id="RWGW01000011">
    <property type="protein sequence ID" value="RSK31920.1"/>
    <property type="molecule type" value="Genomic_DNA"/>
</dbReference>
<keyword evidence="7 8" id="KW-0472">Membrane</keyword>
<feature type="transmembrane region" description="Helical" evidence="8">
    <location>
        <begin position="271"/>
        <end position="296"/>
    </location>
</feature>
<comment type="subcellular location">
    <subcellularLocation>
        <location evidence="1">Membrane</location>
        <topology evidence="1">Multi-pass membrane protein</topology>
    </subcellularLocation>
</comment>
<dbReference type="RefSeq" id="WP_125903964.1">
    <property type="nucleotide sequence ID" value="NZ_RWGW01000011.1"/>
</dbReference>
<dbReference type="Pfam" id="PF03845">
    <property type="entry name" value="Spore_permease"/>
    <property type="match status" value="1"/>
</dbReference>
<evidence type="ECO:0000256" key="8">
    <source>
        <dbReference type="SAM" id="Phobius"/>
    </source>
</evidence>
<keyword evidence="3" id="KW-0813">Transport</keyword>
<evidence type="ECO:0000256" key="4">
    <source>
        <dbReference type="ARBA" id="ARBA00022544"/>
    </source>
</evidence>
<feature type="transmembrane region" description="Helical" evidence="8">
    <location>
        <begin position="218"/>
        <end position="240"/>
    </location>
</feature>
<protein>
    <submittedName>
        <fullName evidence="9">Spore gernimation protein</fullName>
    </submittedName>
</protein>
<gene>
    <name evidence="9" type="ORF">EJA12_08015</name>
</gene>
<name>A0ABX9ZCQ5_9BACL</name>
<evidence type="ECO:0000256" key="6">
    <source>
        <dbReference type="ARBA" id="ARBA00022989"/>
    </source>
</evidence>
<evidence type="ECO:0000256" key="1">
    <source>
        <dbReference type="ARBA" id="ARBA00004141"/>
    </source>
</evidence>
<keyword evidence="4" id="KW-0309">Germination</keyword>
<sequence length="363" mass="40188">MIQVSDGKIGTREFFSILYGMMAIRITNSTPNMLLEAGLTAAWMMPLISAVALFVPLLMMLSLMKKSDADLLELVSELTGNFFGRLITFLLFAAVYSSAVLNSRSYSDIVTTMYYPDTAMLMVMVVLILGAAFFIAHRGLEAIGRTALLVVPVFMVTSMILLAGVAGQLNYLYLFPIAGTGVAEVVKGGVGYSSFFADIIIVGVLASRVRTFRAYRKASIWGVWVPAFKMALFLAVYVMMFDYPAVRNIAYPYHHLARLAMIGSLANHVEAVFLALWFIGAALHFAIYLYISAYLLGKTINYPSYKRLLFPLAGLTVILGMSPENHLQGDHLRKLLLQASSALFLLLPVLLWGLDRFRKKGKR</sequence>
<feature type="transmembrane region" description="Helical" evidence="8">
    <location>
        <begin position="147"/>
        <end position="169"/>
    </location>
</feature>
<comment type="caution">
    <text evidence="9">The sequence shown here is derived from an EMBL/GenBank/DDBJ whole genome shotgun (WGS) entry which is preliminary data.</text>
</comment>
<evidence type="ECO:0000256" key="5">
    <source>
        <dbReference type="ARBA" id="ARBA00022692"/>
    </source>
</evidence>
<dbReference type="PANTHER" id="PTHR34975">
    <property type="entry name" value="SPORE GERMINATION PROTEIN A2"/>
    <property type="match status" value="1"/>
</dbReference>
<evidence type="ECO:0000256" key="2">
    <source>
        <dbReference type="ARBA" id="ARBA00007998"/>
    </source>
</evidence>
<feature type="transmembrane region" description="Helical" evidence="8">
    <location>
        <begin position="41"/>
        <end position="61"/>
    </location>
</feature>
<accession>A0ABX9ZCQ5</accession>
<feature type="transmembrane region" description="Helical" evidence="8">
    <location>
        <begin position="308"/>
        <end position="323"/>
    </location>
</feature>
<evidence type="ECO:0000256" key="3">
    <source>
        <dbReference type="ARBA" id="ARBA00022448"/>
    </source>
</evidence>
<feature type="transmembrane region" description="Helical" evidence="8">
    <location>
        <begin position="189"/>
        <end position="206"/>
    </location>
</feature>
<dbReference type="InterPro" id="IPR004761">
    <property type="entry name" value="Spore_GerAB"/>
</dbReference>
<feature type="transmembrane region" description="Helical" evidence="8">
    <location>
        <begin position="335"/>
        <end position="354"/>
    </location>
</feature>
<dbReference type="Proteomes" id="UP000272481">
    <property type="component" value="Unassembled WGS sequence"/>
</dbReference>
<comment type="similarity">
    <text evidence="2">Belongs to the amino acid-polyamine-organocation (APC) superfamily. Spore germination protein (SGP) (TC 2.A.3.9) family.</text>
</comment>
<keyword evidence="5 8" id="KW-0812">Transmembrane</keyword>
<proteinExistence type="inferred from homology"/>
<evidence type="ECO:0000256" key="7">
    <source>
        <dbReference type="ARBA" id="ARBA00023136"/>
    </source>
</evidence>
<feature type="transmembrane region" description="Helical" evidence="8">
    <location>
        <begin position="113"/>
        <end position="135"/>
    </location>
</feature>
<evidence type="ECO:0000313" key="10">
    <source>
        <dbReference type="Proteomes" id="UP000272481"/>
    </source>
</evidence>
<organism evidence="9 10">
    <name type="scientific">Bhargavaea beijingensis</name>
    <dbReference type="NCBI Taxonomy" id="426756"/>
    <lineage>
        <taxon>Bacteria</taxon>
        <taxon>Bacillati</taxon>
        <taxon>Bacillota</taxon>
        <taxon>Bacilli</taxon>
        <taxon>Bacillales</taxon>
        <taxon>Caryophanaceae</taxon>
        <taxon>Bhargavaea</taxon>
    </lineage>
</organism>
<reference evidence="9 10" key="1">
    <citation type="submission" date="2018-12" db="EMBL/GenBank/DDBJ databases">
        <title>Comparitive functional genomics of dry heat resistant strains isolated from the viking spacecraft.</title>
        <authorList>
            <person name="Seuylemezian A."/>
            <person name="Vaishampayan P."/>
        </authorList>
    </citation>
    <scope>NUCLEOTIDE SEQUENCE [LARGE SCALE GENOMIC DNA]</scope>
    <source>
        <strain evidence="9 10">M6-11</strain>
    </source>
</reference>
<evidence type="ECO:0000313" key="9">
    <source>
        <dbReference type="EMBL" id="RSK31920.1"/>
    </source>
</evidence>
<dbReference type="PANTHER" id="PTHR34975:SF2">
    <property type="entry name" value="SPORE GERMINATION PROTEIN A2"/>
    <property type="match status" value="1"/>
</dbReference>
<keyword evidence="10" id="KW-1185">Reference proteome</keyword>
<keyword evidence="6 8" id="KW-1133">Transmembrane helix</keyword>